<evidence type="ECO:0000313" key="2">
    <source>
        <dbReference type="EMBL" id="MBB3943240.1"/>
    </source>
</evidence>
<organism evidence="2 3">
    <name type="scientific">Sphingorhabdus rigui</name>
    <dbReference type="NCBI Taxonomy" id="1282858"/>
    <lineage>
        <taxon>Bacteria</taxon>
        <taxon>Pseudomonadati</taxon>
        <taxon>Pseudomonadota</taxon>
        <taxon>Alphaproteobacteria</taxon>
        <taxon>Sphingomonadales</taxon>
        <taxon>Sphingomonadaceae</taxon>
        <taxon>Sphingorhabdus</taxon>
    </lineage>
</organism>
<dbReference type="PANTHER" id="PTHR46268:SF6">
    <property type="entry name" value="UNIVERSAL STRESS PROTEIN UP12"/>
    <property type="match status" value="1"/>
</dbReference>
<dbReference type="CDD" id="cd00293">
    <property type="entry name" value="USP-like"/>
    <property type="match status" value="2"/>
</dbReference>
<evidence type="ECO:0000313" key="3">
    <source>
        <dbReference type="Proteomes" id="UP000581447"/>
    </source>
</evidence>
<sequence length="270" mass="29728">MKSLLLHVQDDAGMEARLQAALSIARATSGHVSCLHVTPINLYIMSDGMTGAYMMPNFITTLDEMEKKMRARIEESLKNEDVSWDYEHVDGEPAQEIVSRSSLADLVVLGRYHHRETRYTPITLMGDVLQSARAPILVQPQELNTFDVFGPAVVGWNGSFEAANALRAALPLLKMASAVHIVTVEEPKEHRLPSLAASTYLSRHGVTSELHARPKSDMPVEKAIIETAQVMDAGYIVMGGYGHSRAREFLFGGVTRTLLSECAIPLIMGR</sequence>
<dbReference type="AlphaFoldDB" id="A0A840B2V3"/>
<dbReference type="Gene3D" id="3.40.50.12370">
    <property type="match status" value="1"/>
</dbReference>
<comment type="caution">
    <text evidence="2">The sequence shown here is derived from an EMBL/GenBank/DDBJ whole genome shotgun (WGS) entry which is preliminary data.</text>
</comment>
<evidence type="ECO:0000256" key="1">
    <source>
        <dbReference type="ARBA" id="ARBA00008791"/>
    </source>
</evidence>
<keyword evidence="3" id="KW-1185">Reference proteome</keyword>
<dbReference type="Proteomes" id="UP000581447">
    <property type="component" value="Unassembled WGS sequence"/>
</dbReference>
<gene>
    <name evidence="2" type="ORF">GGR91_001462</name>
</gene>
<proteinExistence type="inferred from homology"/>
<dbReference type="EMBL" id="JACIEA010000001">
    <property type="protein sequence ID" value="MBB3943240.1"/>
    <property type="molecule type" value="Genomic_DNA"/>
</dbReference>
<name>A0A840B2V3_9SPHN</name>
<protein>
    <submittedName>
        <fullName evidence="2">Nucleotide-binding universal stress UspA family protein</fullName>
    </submittedName>
</protein>
<accession>A0A840B2V3</accession>
<dbReference type="PANTHER" id="PTHR46268">
    <property type="entry name" value="STRESS RESPONSE PROTEIN NHAX"/>
    <property type="match status" value="1"/>
</dbReference>
<comment type="similarity">
    <text evidence="1">Belongs to the universal stress protein A family.</text>
</comment>
<dbReference type="RefSeq" id="WP_183941439.1">
    <property type="nucleotide sequence ID" value="NZ_BAABBG010000002.1"/>
</dbReference>
<dbReference type="SUPFAM" id="SSF52402">
    <property type="entry name" value="Adenine nucleotide alpha hydrolases-like"/>
    <property type="match status" value="2"/>
</dbReference>
<reference evidence="2 3" key="1">
    <citation type="submission" date="2020-08" db="EMBL/GenBank/DDBJ databases">
        <title>Genomic Encyclopedia of Type Strains, Phase IV (KMG-IV): sequencing the most valuable type-strain genomes for metagenomic binning, comparative biology and taxonomic classification.</title>
        <authorList>
            <person name="Goeker M."/>
        </authorList>
    </citation>
    <scope>NUCLEOTIDE SEQUENCE [LARGE SCALE GENOMIC DNA]</scope>
    <source>
        <strain evidence="2 3">DSM 29050</strain>
    </source>
</reference>